<protein>
    <submittedName>
        <fullName evidence="1">Uncharacterized protein</fullName>
    </submittedName>
</protein>
<accession>A0A699XNC9</accession>
<reference evidence="1" key="1">
    <citation type="journal article" date="2019" name="Sci. Rep.">
        <title>Draft genome of Tanacetum cinerariifolium, the natural source of mosquito coil.</title>
        <authorList>
            <person name="Yamashiro T."/>
            <person name="Shiraishi A."/>
            <person name="Satake H."/>
            <person name="Nakayama K."/>
        </authorList>
    </citation>
    <scope>NUCLEOTIDE SEQUENCE</scope>
</reference>
<feature type="non-terminal residue" evidence="1">
    <location>
        <position position="1"/>
    </location>
</feature>
<comment type="caution">
    <text evidence="1">The sequence shown here is derived from an EMBL/GenBank/DDBJ whole genome shotgun (WGS) entry which is preliminary data.</text>
</comment>
<dbReference type="AlphaFoldDB" id="A0A699XNC9"/>
<organism evidence="1">
    <name type="scientific">Tanacetum cinerariifolium</name>
    <name type="common">Dalmatian daisy</name>
    <name type="synonym">Chrysanthemum cinerariifolium</name>
    <dbReference type="NCBI Taxonomy" id="118510"/>
    <lineage>
        <taxon>Eukaryota</taxon>
        <taxon>Viridiplantae</taxon>
        <taxon>Streptophyta</taxon>
        <taxon>Embryophyta</taxon>
        <taxon>Tracheophyta</taxon>
        <taxon>Spermatophyta</taxon>
        <taxon>Magnoliopsida</taxon>
        <taxon>eudicotyledons</taxon>
        <taxon>Gunneridae</taxon>
        <taxon>Pentapetalae</taxon>
        <taxon>asterids</taxon>
        <taxon>campanulids</taxon>
        <taxon>Asterales</taxon>
        <taxon>Asteraceae</taxon>
        <taxon>Asteroideae</taxon>
        <taxon>Anthemideae</taxon>
        <taxon>Anthemidinae</taxon>
        <taxon>Tanacetum</taxon>
    </lineage>
</organism>
<sequence>PHWLAFMEKDERGNALHPKLLGHGGVLVHVDFDDAQLALVLGRYLLQNGRHRFAWAAPVGIKIDEHGHAGAINEFGKGLARHGK</sequence>
<dbReference type="EMBL" id="BKCJ011847094">
    <property type="protein sequence ID" value="GFD57974.1"/>
    <property type="molecule type" value="Genomic_DNA"/>
</dbReference>
<gene>
    <name evidence="1" type="ORF">Tci_929943</name>
</gene>
<name>A0A699XNC9_TANCI</name>
<proteinExistence type="predicted"/>
<evidence type="ECO:0000313" key="1">
    <source>
        <dbReference type="EMBL" id="GFD57974.1"/>
    </source>
</evidence>